<keyword evidence="3" id="KW-1185">Reference proteome</keyword>
<dbReference type="AlphaFoldDB" id="A0A5B9VT83"/>
<accession>A0A5B9VT83</accession>
<reference evidence="2 3" key="1">
    <citation type="submission" date="2019-08" db="EMBL/GenBank/DDBJ databases">
        <title>Deep-cultivation of Planctomycetes and their phenomic and genomic characterization uncovers novel biology.</title>
        <authorList>
            <person name="Wiegand S."/>
            <person name="Jogler M."/>
            <person name="Boedeker C."/>
            <person name="Pinto D."/>
            <person name="Vollmers J."/>
            <person name="Rivas-Marin E."/>
            <person name="Kohn T."/>
            <person name="Peeters S.H."/>
            <person name="Heuer A."/>
            <person name="Rast P."/>
            <person name="Oberbeckmann S."/>
            <person name="Bunk B."/>
            <person name="Jeske O."/>
            <person name="Meyerdierks A."/>
            <person name="Storesund J.E."/>
            <person name="Kallscheuer N."/>
            <person name="Luecker S."/>
            <person name="Lage O.M."/>
            <person name="Pohl T."/>
            <person name="Merkel B.J."/>
            <person name="Hornburger P."/>
            <person name="Mueller R.-W."/>
            <person name="Bruemmer F."/>
            <person name="Labrenz M."/>
            <person name="Spormann A.M."/>
            <person name="Op den Camp H."/>
            <person name="Overmann J."/>
            <person name="Amann R."/>
            <person name="Jetten M.S.M."/>
            <person name="Mascher T."/>
            <person name="Medema M.H."/>
            <person name="Devos D.P."/>
            <person name="Kaster A.-K."/>
            <person name="Ovreas L."/>
            <person name="Rohde M."/>
            <person name="Galperin M.Y."/>
            <person name="Jogler C."/>
        </authorList>
    </citation>
    <scope>NUCLEOTIDE SEQUENCE [LARGE SCALE GENOMIC DNA]</scope>
    <source>
        <strain evidence="2 3">OJF2</strain>
    </source>
</reference>
<evidence type="ECO:0000313" key="2">
    <source>
        <dbReference type="EMBL" id="QEH31573.1"/>
    </source>
</evidence>
<sequence length="145" mass="15560">MSPTVGLFLITWSIGTAQPGAPTLTLACTVNTPHEVLNGMGVIQQAINPPLDFHTYVHGTYTDMTVMPDKTHILVVATGFPVQQPVILPPGHIGPAFEPNFHLRMVLDKDFKSGVANFQYLDGQGWHKVKNAPVKVIPNAAAPGA</sequence>
<dbReference type="InterPro" id="IPR014992">
    <property type="entry name" value="DUF1842"/>
</dbReference>
<name>A0A5B9VT83_9BACT</name>
<dbReference type="Proteomes" id="UP000324233">
    <property type="component" value="Chromosome"/>
</dbReference>
<proteinExistence type="predicted"/>
<feature type="domain" description="DUF1842" evidence="1">
    <location>
        <begin position="5"/>
        <end position="126"/>
    </location>
</feature>
<dbReference type="EMBL" id="CP042997">
    <property type="protein sequence ID" value="QEH31573.1"/>
    <property type="molecule type" value="Genomic_DNA"/>
</dbReference>
<organism evidence="2 3">
    <name type="scientific">Aquisphaera giovannonii</name>
    <dbReference type="NCBI Taxonomy" id="406548"/>
    <lineage>
        <taxon>Bacteria</taxon>
        <taxon>Pseudomonadati</taxon>
        <taxon>Planctomycetota</taxon>
        <taxon>Planctomycetia</taxon>
        <taxon>Isosphaerales</taxon>
        <taxon>Isosphaeraceae</taxon>
        <taxon>Aquisphaera</taxon>
    </lineage>
</organism>
<protein>
    <recommendedName>
        <fullName evidence="1">DUF1842 domain-containing protein</fullName>
    </recommendedName>
</protein>
<evidence type="ECO:0000259" key="1">
    <source>
        <dbReference type="Pfam" id="PF08896"/>
    </source>
</evidence>
<dbReference type="RefSeq" id="WP_148590160.1">
    <property type="nucleotide sequence ID" value="NZ_CP042997.1"/>
</dbReference>
<dbReference type="OrthoDB" id="1491780at2"/>
<gene>
    <name evidence="2" type="ORF">OJF2_00380</name>
</gene>
<evidence type="ECO:0000313" key="3">
    <source>
        <dbReference type="Proteomes" id="UP000324233"/>
    </source>
</evidence>
<dbReference type="Pfam" id="PF08896">
    <property type="entry name" value="DUF1842"/>
    <property type="match status" value="1"/>
</dbReference>
<dbReference type="KEGG" id="agv:OJF2_00380"/>